<name>A0A0E9RMV9_ANGAN</name>
<reference evidence="2" key="1">
    <citation type="submission" date="2014-11" db="EMBL/GenBank/DDBJ databases">
        <authorList>
            <person name="Amaro Gonzalez C."/>
        </authorList>
    </citation>
    <scope>NUCLEOTIDE SEQUENCE</scope>
</reference>
<evidence type="ECO:0000256" key="1">
    <source>
        <dbReference type="SAM" id="MobiDB-lite"/>
    </source>
</evidence>
<organism evidence="2">
    <name type="scientific">Anguilla anguilla</name>
    <name type="common">European freshwater eel</name>
    <name type="synonym">Muraena anguilla</name>
    <dbReference type="NCBI Taxonomy" id="7936"/>
    <lineage>
        <taxon>Eukaryota</taxon>
        <taxon>Metazoa</taxon>
        <taxon>Chordata</taxon>
        <taxon>Craniata</taxon>
        <taxon>Vertebrata</taxon>
        <taxon>Euteleostomi</taxon>
        <taxon>Actinopterygii</taxon>
        <taxon>Neopterygii</taxon>
        <taxon>Teleostei</taxon>
        <taxon>Anguilliformes</taxon>
        <taxon>Anguillidae</taxon>
        <taxon>Anguilla</taxon>
    </lineage>
</organism>
<dbReference type="EMBL" id="GBXM01078832">
    <property type="protein sequence ID" value="JAH29745.1"/>
    <property type="molecule type" value="Transcribed_RNA"/>
</dbReference>
<accession>A0A0E9RMV9</accession>
<dbReference type="AlphaFoldDB" id="A0A0E9RMV9"/>
<reference evidence="2" key="2">
    <citation type="journal article" date="2015" name="Fish Shellfish Immunol.">
        <title>Early steps in the European eel (Anguilla anguilla)-Vibrio vulnificus interaction in the gills: Role of the RtxA13 toxin.</title>
        <authorList>
            <person name="Callol A."/>
            <person name="Pajuelo D."/>
            <person name="Ebbesson L."/>
            <person name="Teles M."/>
            <person name="MacKenzie S."/>
            <person name="Amaro C."/>
        </authorList>
    </citation>
    <scope>NUCLEOTIDE SEQUENCE</scope>
</reference>
<protein>
    <submittedName>
        <fullName evidence="2">Uncharacterized protein</fullName>
    </submittedName>
</protein>
<sequence length="82" mass="8892">MTNETSLSTSLILNVATPSHEPRGGFNPRSYRGSLLALKGTNKGQLWFPTLRAPQMHKSLVLLLNHFSHKTAQPVEPKGGGA</sequence>
<evidence type="ECO:0000313" key="2">
    <source>
        <dbReference type="EMBL" id="JAH29745.1"/>
    </source>
</evidence>
<feature type="compositionally biased region" description="Polar residues" evidence="1">
    <location>
        <begin position="1"/>
        <end position="12"/>
    </location>
</feature>
<proteinExistence type="predicted"/>
<feature type="region of interest" description="Disordered" evidence="1">
    <location>
        <begin position="1"/>
        <end position="28"/>
    </location>
</feature>